<dbReference type="EMBL" id="CADIKB010000013">
    <property type="protein sequence ID" value="CAB3693632.1"/>
    <property type="molecule type" value="Genomic_DNA"/>
</dbReference>
<dbReference type="Proteomes" id="UP000494249">
    <property type="component" value="Unassembled WGS sequence"/>
</dbReference>
<dbReference type="AlphaFoldDB" id="A0A6J5B6S5"/>
<reference evidence="1 2" key="1">
    <citation type="submission" date="2020-04" db="EMBL/GenBank/DDBJ databases">
        <authorList>
            <person name="De Canck E."/>
        </authorList>
    </citation>
    <scope>NUCLEOTIDE SEQUENCE [LARGE SCALE GENOMIC DNA]</scope>
    <source>
        <strain evidence="1 2">LMG 22037</strain>
    </source>
</reference>
<proteinExistence type="predicted"/>
<gene>
    <name evidence="1" type="ORF">LMG22037_03114</name>
</gene>
<evidence type="ECO:0000313" key="1">
    <source>
        <dbReference type="EMBL" id="CAB3693632.1"/>
    </source>
</evidence>
<evidence type="ECO:0000313" key="2">
    <source>
        <dbReference type="Proteomes" id="UP000494249"/>
    </source>
</evidence>
<accession>A0A6J5B6S5</accession>
<protein>
    <submittedName>
        <fullName evidence="1">Uncharacterized protein</fullName>
    </submittedName>
</protein>
<organism evidence="1 2">
    <name type="scientific">Paraburkholderia phenoliruptrix</name>
    <dbReference type="NCBI Taxonomy" id="252970"/>
    <lineage>
        <taxon>Bacteria</taxon>
        <taxon>Pseudomonadati</taxon>
        <taxon>Pseudomonadota</taxon>
        <taxon>Betaproteobacteria</taxon>
        <taxon>Burkholderiales</taxon>
        <taxon>Burkholderiaceae</taxon>
        <taxon>Paraburkholderia</taxon>
    </lineage>
</organism>
<name>A0A6J5B6S5_9BURK</name>
<sequence>MSVWRLALAPHLRENAAKTQRKRNTTQRGFYKSLAISESSIDSNSVDMNGK</sequence>